<sequence length="162" mass="17972">MLSRNGQASSGDVRNYGVALSQKGVRIKSIGSMGKAKRGVVIGIRKHLWNQLHYLQPNSDIPWLLGGDFNTLLKGDERVRGSANVVGAMICNDNNRNWALFDHLLHMPVFLRLAAIKCPLPSFPLDSVGWERTSNGDFTVKSAYAVRRGIVQGPEEDVWMII</sequence>
<keyword evidence="2" id="KW-1185">Reference proteome</keyword>
<dbReference type="Proteomes" id="UP001472677">
    <property type="component" value="Unassembled WGS sequence"/>
</dbReference>
<protein>
    <recommendedName>
        <fullName evidence="3">Endonuclease/exonuclease/phosphatase domain-containing protein</fullName>
    </recommendedName>
</protein>
<organism evidence="1 2">
    <name type="scientific">Hibiscus sabdariffa</name>
    <name type="common">roselle</name>
    <dbReference type="NCBI Taxonomy" id="183260"/>
    <lineage>
        <taxon>Eukaryota</taxon>
        <taxon>Viridiplantae</taxon>
        <taxon>Streptophyta</taxon>
        <taxon>Embryophyta</taxon>
        <taxon>Tracheophyta</taxon>
        <taxon>Spermatophyta</taxon>
        <taxon>Magnoliopsida</taxon>
        <taxon>eudicotyledons</taxon>
        <taxon>Gunneridae</taxon>
        <taxon>Pentapetalae</taxon>
        <taxon>rosids</taxon>
        <taxon>malvids</taxon>
        <taxon>Malvales</taxon>
        <taxon>Malvaceae</taxon>
        <taxon>Malvoideae</taxon>
        <taxon>Hibiscus</taxon>
    </lineage>
</organism>
<evidence type="ECO:0000313" key="1">
    <source>
        <dbReference type="EMBL" id="KAK8495653.1"/>
    </source>
</evidence>
<comment type="caution">
    <text evidence="1">The sequence shown here is derived from an EMBL/GenBank/DDBJ whole genome shotgun (WGS) entry which is preliminary data.</text>
</comment>
<reference evidence="1 2" key="1">
    <citation type="journal article" date="2024" name="G3 (Bethesda)">
        <title>Genome assembly of Hibiscus sabdariffa L. provides insights into metabolisms of medicinal natural products.</title>
        <authorList>
            <person name="Kim T."/>
        </authorList>
    </citation>
    <scope>NUCLEOTIDE SEQUENCE [LARGE SCALE GENOMIC DNA]</scope>
    <source>
        <strain evidence="1">TK-2024</strain>
        <tissue evidence="1">Old leaves</tissue>
    </source>
</reference>
<dbReference type="EMBL" id="JBBPBM010000419">
    <property type="protein sequence ID" value="KAK8495653.1"/>
    <property type="molecule type" value="Genomic_DNA"/>
</dbReference>
<evidence type="ECO:0000313" key="2">
    <source>
        <dbReference type="Proteomes" id="UP001472677"/>
    </source>
</evidence>
<proteinExistence type="predicted"/>
<evidence type="ECO:0008006" key="3">
    <source>
        <dbReference type="Google" id="ProtNLM"/>
    </source>
</evidence>
<accession>A0ABR2AQT6</accession>
<gene>
    <name evidence="1" type="ORF">V6N12_063974</name>
</gene>
<name>A0ABR2AQT6_9ROSI</name>